<accession>A0A9Q8QY92</accession>
<organism evidence="4 5">
    <name type="scientific">Saguinine gammaherpesvirus 1</name>
    <dbReference type="NCBI Taxonomy" id="2169901"/>
    <lineage>
        <taxon>Viruses</taxon>
        <taxon>Duplodnaviria</taxon>
        <taxon>Heunggongvirae</taxon>
        <taxon>Peploviricota</taxon>
        <taxon>Herviviricetes</taxon>
        <taxon>Herpesvirales</taxon>
        <taxon>Orthoherpesviridae</taxon>
        <taxon>Gammaherpesvirinae</taxon>
    </lineage>
</organism>
<name>A0A9Q8QY92_9GAMA</name>
<dbReference type="Pfam" id="PF01366">
    <property type="entry name" value="PRTP"/>
    <property type="match status" value="1"/>
</dbReference>
<protein>
    <submittedName>
        <fullName evidence="4">DNA packaging terminase subunit 2</fullName>
    </submittedName>
</protein>
<evidence type="ECO:0000256" key="1">
    <source>
        <dbReference type="ARBA" id="ARBA00022612"/>
    </source>
</evidence>
<keyword evidence="1" id="KW-1188">Viral release from host cell</keyword>
<dbReference type="InterPro" id="IPR000501">
    <property type="entry name" value="UL28/UL56"/>
</dbReference>
<proteinExistence type="predicted"/>
<evidence type="ECO:0000313" key="5">
    <source>
        <dbReference type="Proteomes" id="UP001142430"/>
    </source>
</evidence>
<evidence type="ECO:0000256" key="3">
    <source>
        <dbReference type="ARBA" id="ARBA00023219"/>
    </source>
</evidence>
<sequence length="683" mass="78898">MAQELAAVYSQIYGFSLELSILPYLNPQTLNLTQLHFNRKLLQHFNKTLVPLLVTQNNYETSALSLELEHLLKNCLVEIDRLIISIKRNLPIEDHFHQLLLSDPCNFHKTIHFVFYNDCAIKIDLHMLNDVEVFFKRLNSVFFCSESKYALECLDEVIDFLGNIRGVSPVPLPELYVSNIACLNCLHEAILLPNQGESQLTMLNQGSCKHVCVPICNEPIKGLFENELKQMRLTDLRKEEHAPETTISTTFADVSSSYDLFNSHNIFQPPTQSLIELSSLIYWNTNQFNQFGQQTTSNSPMMELSRLEDRGHRLREAFSRYQGVTTQAHFFDIHKPYPLERLFCGGLFSSIEDTITALKHDCATSFMQKHNYSRILQKKNELFSRLKEALKTACSPQCKQDMGSRDVTSLPTSITDENVQRDAQARKDAYFQKVAKDGLQRLTDCVEANSAVLTNTLEIRSWGSTVYEFASNLKNHFLIRQAVLGNINAEDMSEFPSGFENSKFIKNAMYIERLSKEHVEATILTFYRLLKGPLILPQNLFPLPDNIVLGVNMEAAGVLPHQKLNLTEMIWPEIEPKHWINPKFNSFYQLTSNDLTQLQNEAWKAIRELVLSVTLFNRIWKRDLKVNPITYINIKEVQRGINFIPDGIYITYEMNRPLILVFHSQGWIFKDLYSLLYHYMQHC</sequence>
<dbReference type="Proteomes" id="UP001142430">
    <property type="component" value="Segment"/>
</dbReference>
<evidence type="ECO:0000313" key="4">
    <source>
        <dbReference type="EMBL" id="UNP64513.1"/>
    </source>
</evidence>
<dbReference type="EMBL" id="OK337614">
    <property type="protein sequence ID" value="UNP64513.1"/>
    <property type="molecule type" value="Genomic_DNA"/>
</dbReference>
<keyword evidence="3" id="KW-0231">Viral genome packaging</keyword>
<evidence type="ECO:0000256" key="2">
    <source>
        <dbReference type="ARBA" id="ARBA00022921"/>
    </source>
</evidence>
<reference evidence="4" key="1">
    <citation type="submission" date="2021-09" db="EMBL/GenBank/DDBJ databases">
        <title>The complete genome of the Saguinine gammaherpesvirus 1 (SgGHV-1).</title>
        <authorList>
            <person name="Marti-Carreras J."/>
            <person name="Maes P."/>
        </authorList>
    </citation>
    <scope>NUCLEOTIDE SEQUENCE</scope>
    <source>
        <strain evidence="4">S338D</strain>
    </source>
</reference>
<keyword evidence="2" id="KW-0426">Late protein</keyword>
<dbReference type="GO" id="GO:0019073">
    <property type="term" value="P:viral DNA genome packaging"/>
    <property type="evidence" value="ECO:0007669"/>
    <property type="project" value="InterPro"/>
</dbReference>